<dbReference type="Gene3D" id="1.20.1250.20">
    <property type="entry name" value="MFS general substrate transporter like domains"/>
    <property type="match status" value="2"/>
</dbReference>
<keyword evidence="12" id="KW-1185">Reference proteome</keyword>
<dbReference type="PANTHER" id="PTHR43184:SF12">
    <property type="entry name" value="SUGAR PHOSPHATE EXCHANGER 3"/>
    <property type="match status" value="1"/>
</dbReference>
<evidence type="ECO:0000313" key="12">
    <source>
        <dbReference type="Proteomes" id="UP000085678"/>
    </source>
</evidence>
<evidence type="ECO:0000256" key="10">
    <source>
        <dbReference type="SAM" id="Phobius"/>
    </source>
</evidence>
<dbReference type="InterPro" id="IPR000849">
    <property type="entry name" value="Sugar_P_transporter"/>
</dbReference>
<dbReference type="PROSITE" id="PS50850">
    <property type="entry name" value="MFS"/>
    <property type="match status" value="1"/>
</dbReference>
<comment type="subcellular location">
    <subcellularLocation>
        <location evidence="1">Membrane</location>
        <topology evidence="1">Multi-pass membrane protein</topology>
    </subcellularLocation>
</comment>
<dbReference type="Proteomes" id="UP000085678">
    <property type="component" value="Unplaced"/>
</dbReference>
<proteinExistence type="inferred from homology"/>
<dbReference type="GO" id="GO:0022857">
    <property type="term" value="F:transmembrane transporter activity"/>
    <property type="evidence" value="ECO:0007669"/>
    <property type="project" value="InterPro"/>
</dbReference>
<dbReference type="Pfam" id="PF07690">
    <property type="entry name" value="MFS_1"/>
    <property type="match status" value="1"/>
</dbReference>
<feature type="transmembrane region" description="Helical" evidence="10">
    <location>
        <begin position="363"/>
        <end position="383"/>
    </location>
</feature>
<gene>
    <name evidence="13" type="primary">LOC106154617</name>
</gene>
<keyword evidence="5 10" id="KW-0812">Transmembrane</keyword>
<dbReference type="AlphaFoldDB" id="A0A1S3HEJ0"/>
<evidence type="ECO:0000256" key="2">
    <source>
        <dbReference type="ARBA" id="ARBA00009598"/>
    </source>
</evidence>
<organism evidence="12 13">
    <name type="scientific">Lingula anatina</name>
    <name type="common">Brachiopod</name>
    <name type="synonym">Lingula unguis</name>
    <dbReference type="NCBI Taxonomy" id="7574"/>
    <lineage>
        <taxon>Eukaryota</taxon>
        <taxon>Metazoa</taxon>
        <taxon>Spiralia</taxon>
        <taxon>Lophotrochozoa</taxon>
        <taxon>Brachiopoda</taxon>
        <taxon>Linguliformea</taxon>
        <taxon>Lingulata</taxon>
        <taxon>Lingulida</taxon>
        <taxon>Linguloidea</taxon>
        <taxon>Lingulidae</taxon>
        <taxon>Lingula</taxon>
    </lineage>
</organism>
<feature type="transmembrane region" description="Helical" evidence="10">
    <location>
        <begin position="339"/>
        <end position="356"/>
    </location>
</feature>
<feature type="transmembrane region" description="Helical" evidence="10">
    <location>
        <begin position="298"/>
        <end position="319"/>
    </location>
</feature>
<evidence type="ECO:0000256" key="6">
    <source>
        <dbReference type="ARBA" id="ARBA00022989"/>
    </source>
</evidence>
<feature type="transmembrane region" description="Helical" evidence="10">
    <location>
        <begin position="430"/>
        <end position="455"/>
    </location>
</feature>
<feature type="transmembrane region" description="Helical" evidence="10">
    <location>
        <begin position="93"/>
        <end position="110"/>
    </location>
</feature>
<feature type="transmembrane region" description="Helical" evidence="10">
    <location>
        <begin position="117"/>
        <end position="139"/>
    </location>
</feature>
<dbReference type="RefSeq" id="XP_013384473.1">
    <property type="nucleotide sequence ID" value="XM_013529019.2"/>
</dbReference>
<dbReference type="InterPro" id="IPR020846">
    <property type="entry name" value="MFS_dom"/>
</dbReference>
<protein>
    <recommendedName>
        <fullName evidence="8">Sugar phosphate exchanger 3</fullName>
    </recommendedName>
    <alternativeName>
        <fullName evidence="9">Solute carrier family 37 member 3</fullName>
    </alternativeName>
</protein>
<dbReference type="GO" id="GO:0016020">
    <property type="term" value="C:membrane"/>
    <property type="evidence" value="ECO:0007669"/>
    <property type="project" value="UniProtKB-SubCell"/>
</dbReference>
<feature type="transmembrane region" description="Helical" evidence="10">
    <location>
        <begin position="185"/>
        <end position="204"/>
    </location>
</feature>
<evidence type="ECO:0000313" key="13">
    <source>
        <dbReference type="RefSeq" id="XP_013384473.1"/>
    </source>
</evidence>
<dbReference type="PIRSF" id="PIRSF002808">
    <property type="entry name" value="Hexose_phosphate_transp"/>
    <property type="match status" value="1"/>
</dbReference>
<dbReference type="InterPro" id="IPR011701">
    <property type="entry name" value="MFS"/>
</dbReference>
<accession>A0A1S3HEJ0</accession>
<evidence type="ECO:0000256" key="3">
    <source>
        <dbReference type="ARBA" id="ARBA00022448"/>
    </source>
</evidence>
<reference evidence="13" key="1">
    <citation type="submission" date="2025-08" db="UniProtKB">
        <authorList>
            <consortium name="RefSeq"/>
        </authorList>
    </citation>
    <scope>IDENTIFICATION</scope>
    <source>
        <tissue evidence="13">Gonads</tissue>
    </source>
</reference>
<dbReference type="GeneID" id="106154617"/>
<dbReference type="FunFam" id="1.20.1250.20:FF:000028">
    <property type="entry name" value="Sugar phosphate exchanger 3 isoform 1"/>
    <property type="match status" value="1"/>
</dbReference>
<feature type="transmembrane region" description="Helical" evidence="10">
    <location>
        <begin position="27"/>
        <end position="45"/>
    </location>
</feature>
<keyword evidence="4" id="KW-0762">Sugar transport</keyword>
<feature type="transmembrane region" description="Helical" evidence="10">
    <location>
        <begin position="389"/>
        <end position="409"/>
    </location>
</feature>
<keyword evidence="6 10" id="KW-1133">Transmembrane helix</keyword>
<feature type="transmembrane region" description="Helical" evidence="10">
    <location>
        <begin position="467"/>
        <end position="487"/>
    </location>
</feature>
<dbReference type="InterPro" id="IPR036259">
    <property type="entry name" value="MFS_trans_sf"/>
</dbReference>
<name>A0A1S3HEJ0_LINAN</name>
<evidence type="ECO:0000256" key="7">
    <source>
        <dbReference type="ARBA" id="ARBA00023136"/>
    </source>
</evidence>
<evidence type="ECO:0000256" key="5">
    <source>
        <dbReference type="ARBA" id="ARBA00022692"/>
    </source>
</evidence>
<sequence length="501" mass="54696">MSNSVAPGIRCLQQAGGSCCCDRNKGYRAYILILTFLVYTSYHLAKKPLSVVKNALHGNCSSKADNFSLNDTACDWKPFDKENAEELLGSLDYAFLFAYAVGMFISGHVAERMNLRYFLSVGMILTGILTALFGMGYFWNIHLLIFYLTVQIITGLFQSTGWPSVVATVGNWFGKGKRGFIMGVWNSHTSVGNILGSVIAAAFVNYAWGWSFVVPGLIIGGLGIVVFFFLVPDPEDVECSLPDHQGKEPVHRYVYSRIPNAEEEPLSSQSVNNVDNLPQEHAEHEPISLLGALKVPGVVEFSLCLFFAKLVSYTFLFWLPKYIKATTSLSSEQSGDLSTVFDFGGIFGGIIAGVISDITGGRATVCLVMLIIAAPVLFIYNAYGTVTWAFNIFLLFTCGFFVNGPYALITTAVSADLGTHKSLKGNAKALATVTAIIDGTGSMGAALGPLLTGLITQGERKDAWKDVFYMLIAADVAALLLLFRLVYREFSGWCRRREVEL</sequence>
<keyword evidence="7 10" id="KW-0472">Membrane</keyword>
<feature type="domain" description="Major facilitator superfamily (MFS) profile" evidence="11">
    <location>
        <begin position="34"/>
        <end position="490"/>
    </location>
</feature>
<dbReference type="OrthoDB" id="3639251at2759"/>
<feature type="transmembrane region" description="Helical" evidence="10">
    <location>
        <begin position="145"/>
        <end position="173"/>
    </location>
</feature>
<evidence type="ECO:0000256" key="4">
    <source>
        <dbReference type="ARBA" id="ARBA00022597"/>
    </source>
</evidence>
<comment type="similarity">
    <text evidence="2">Belongs to the major facilitator superfamily. Organophosphate:Pi antiporter (OPA) (TC 2.A.1.4) family.</text>
</comment>
<evidence type="ECO:0000256" key="1">
    <source>
        <dbReference type="ARBA" id="ARBA00004141"/>
    </source>
</evidence>
<dbReference type="PANTHER" id="PTHR43184">
    <property type="entry name" value="MAJOR FACILITATOR SUPERFAMILY TRANSPORTER 16, ISOFORM B"/>
    <property type="match status" value="1"/>
</dbReference>
<evidence type="ECO:0000256" key="8">
    <source>
        <dbReference type="ARBA" id="ARBA00041091"/>
    </source>
</evidence>
<evidence type="ECO:0000256" key="9">
    <source>
        <dbReference type="ARBA" id="ARBA00042039"/>
    </source>
</evidence>
<keyword evidence="3" id="KW-0813">Transport</keyword>
<feature type="transmembrane region" description="Helical" evidence="10">
    <location>
        <begin position="210"/>
        <end position="231"/>
    </location>
</feature>
<dbReference type="SUPFAM" id="SSF103473">
    <property type="entry name" value="MFS general substrate transporter"/>
    <property type="match status" value="1"/>
</dbReference>
<evidence type="ECO:0000259" key="11">
    <source>
        <dbReference type="PROSITE" id="PS50850"/>
    </source>
</evidence>